<feature type="domain" description="DhaL" evidence="1">
    <location>
        <begin position="24"/>
        <end position="209"/>
    </location>
</feature>
<dbReference type="InterPro" id="IPR004007">
    <property type="entry name" value="DhaL_dom"/>
</dbReference>
<reference evidence="2" key="1">
    <citation type="submission" date="2022-01" db="EMBL/GenBank/DDBJ databases">
        <title>Antribacter sp. nov., isolated from Guizhou of China.</title>
        <authorList>
            <person name="Chengliang C."/>
            <person name="Ya Z."/>
        </authorList>
    </citation>
    <scope>NUCLEOTIDE SEQUENCE</scope>
    <source>
        <strain evidence="2">KLBMP 9083</strain>
    </source>
</reference>
<accession>A0AA41U734</accession>
<organism evidence="2 3">
    <name type="scientific">Antribacter soli</name>
    <dbReference type="NCBI Taxonomy" id="2910976"/>
    <lineage>
        <taxon>Bacteria</taxon>
        <taxon>Bacillati</taxon>
        <taxon>Actinomycetota</taxon>
        <taxon>Actinomycetes</taxon>
        <taxon>Micrococcales</taxon>
        <taxon>Promicromonosporaceae</taxon>
        <taxon>Antribacter</taxon>
    </lineage>
</organism>
<dbReference type="AlphaFoldDB" id="A0AA41U734"/>
<dbReference type="SMART" id="SM01120">
    <property type="entry name" value="Dak2"/>
    <property type="match status" value="1"/>
</dbReference>
<evidence type="ECO:0000259" key="1">
    <source>
        <dbReference type="PROSITE" id="PS51480"/>
    </source>
</evidence>
<dbReference type="PROSITE" id="PS51480">
    <property type="entry name" value="DHAL"/>
    <property type="match status" value="1"/>
</dbReference>
<comment type="caution">
    <text evidence="2">The sequence shown here is derived from an EMBL/GenBank/DDBJ whole genome shotgun (WGS) entry which is preliminary data.</text>
</comment>
<proteinExistence type="predicted"/>
<dbReference type="InterPro" id="IPR048394">
    <property type="entry name" value="FakA-like_M"/>
</dbReference>
<dbReference type="Proteomes" id="UP001165405">
    <property type="component" value="Unassembled WGS sequence"/>
</dbReference>
<dbReference type="PANTHER" id="PTHR33434">
    <property type="entry name" value="DEGV DOMAIN-CONTAINING PROTEIN DR_1986-RELATED"/>
    <property type="match status" value="1"/>
</dbReference>
<sequence>MTDVRGAGVSERSESAAGEALDAARVRAWARLAARSVGRERAALDRVNVFPVADADTGTNLHLTLREGERAVAAASAGATGTQLLGTLARGALLGARGNSGVILSEWLRGLAVAARRGGTAADLLAQAARSARAAVARPAEGTILTAADAAAGAARAAQDAGQEVLSAAARAARAAAVASRGELAALSRAGVLDAGACGLVLVLDALVAVSAPAVRSGATTAALVTLDLVLDPDRDAAVPVAGGPAVEAGTGHHGGAGSLELMFVLSRPAGSVDGVADAVAQALRDRLAVVGDSVVVVGGDAGTGDAVWQGHVHTDDLAAALAAATGFLTEGASLAQVHVRHLEAALQHEWGVVVATDAPALAVELALAGAVVLLTGGIGGQVEPLTAQDVHRAAASTGARRALVLPGTARGAVGEAAAAEGLDLDELLVLEAATDVHVVAALAALGTLLPQVADDPDGVPAAVRATLADLVVAQAPAAAACEALERLIEGAEPLVVTALLDDDVPPAIADDLAAALARLAPEAELVALPTGRPGAMVHLGVEDGVEQPEAGA</sequence>
<evidence type="ECO:0000313" key="2">
    <source>
        <dbReference type="EMBL" id="MCF4121663.1"/>
    </source>
</evidence>
<evidence type="ECO:0000313" key="3">
    <source>
        <dbReference type="Proteomes" id="UP001165405"/>
    </source>
</evidence>
<gene>
    <name evidence="2" type="ORF">L1785_11790</name>
</gene>
<dbReference type="PANTHER" id="PTHR33434:SF4">
    <property type="entry name" value="PHOSPHATASE PROTEIN"/>
    <property type="match status" value="1"/>
</dbReference>
<dbReference type="GO" id="GO:0004371">
    <property type="term" value="F:glycerone kinase activity"/>
    <property type="evidence" value="ECO:0007669"/>
    <property type="project" value="InterPro"/>
</dbReference>
<dbReference type="GO" id="GO:0006071">
    <property type="term" value="P:glycerol metabolic process"/>
    <property type="evidence" value="ECO:0007669"/>
    <property type="project" value="InterPro"/>
</dbReference>
<name>A0AA41U734_9MICO</name>
<dbReference type="Gene3D" id="1.25.40.340">
    <property type="match status" value="1"/>
</dbReference>
<dbReference type="SMART" id="SM01121">
    <property type="entry name" value="Dak1_2"/>
    <property type="match status" value="1"/>
</dbReference>
<dbReference type="SUPFAM" id="SSF101473">
    <property type="entry name" value="DhaL-like"/>
    <property type="match status" value="1"/>
</dbReference>
<protein>
    <submittedName>
        <fullName evidence="2">DAK2 domain-containing protein</fullName>
    </submittedName>
</protein>
<dbReference type="Pfam" id="PF21645">
    <property type="entry name" value="FakA-like_M"/>
    <property type="match status" value="1"/>
</dbReference>
<dbReference type="RefSeq" id="WP_236089462.1">
    <property type="nucleotide sequence ID" value="NZ_JAKGSG010000034.1"/>
</dbReference>
<dbReference type="InterPro" id="IPR036117">
    <property type="entry name" value="DhaL_dom_sf"/>
</dbReference>
<keyword evidence="3" id="KW-1185">Reference proteome</keyword>
<dbReference type="InterPro" id="IPR033470">
    <property type="entry name" value="FakA-like_C"/>
</dbReference>
<dbReference type="Pfam" id="PF02734">
    <property type="entry name" value="Dak2"/>
    <property type="match status" value="1"/>
</dbReference>
<dbReference type="InterPro" id="IPR050270">
    <property type="entry name" value="DegV_domain_contain"/>
</dbReference>
<dbReference type="EMBL" id="JAKGSG010000034">
    <property type="protein sequence ID" value="MCF4121663.1"/>
    <property type="molecule type" value="Genomic_DNA"/>
</dbReference>